<reference evidence="1" key="1">
    <citation type="submission" date="2019-08" db="EMBL/GenBank/DDBJ databases">
        <authorList>
            <person name="Kucharzyk K."/>
            <person name="Murdoch R.W."/>
            <person name="Higgins S."/>
            <person name="Loffler F."/>
        </authorList>
    </citation>
    <scope>NUCLEOTIDE SEQUENCE</scope>
</reference>
<dbReference type="AlphaFoldDB" id="A0A645J6H5"/>
<protein>
    <submittedName>
        <fullName evidence="1">Uncharacterized protein</fullName>
    </submittedName>
</protein>
<comment type="caution">
    <text evidence="1">The sequence shown here is derived from an EMBL/GenBank/DDBJ whole genome shotgun (WGS) entry which is preliminary data.</text>
</comment>
<gene>
    <name evidence="1" type="ORF">SDC9_202752</name>
</gene>
<accession>A0A645J6H5</accession>
<proteinExistence type="predicted"/>
<organism evidence="1">
    <name type="scientific">bioreactor metagenome</name>
    <dbReference type="NCBI Taxonomy" id="1076179"/>
    <lineage>
        <taxon>unclassified sequences</taxon>
        <taxon>metagenomes</taxon>
        <taxon>ecological metagenomes</taxon>
    </lineage>
</organism>
<evidence type="ECO:0000313" key="1">
    <source>
        <dbReference type="EMBL" id="MPN55073.1"/>
    </source>
</evidence>
<name>A0A645J6H5_9ZZZZ</name>
<dbReference type="EMBL" id="VSSQ01123909">
    <property type="protein sequence ID" value="MPN55073.1"/>
    <property type="molecule type" value="Genomic_DNA"/>
</dbReference>
<sequence length="130" mass="14642">MFKFAQLAFCRLDHRSGNASQRGDLYPVTLVCRPFLDGVQENDLFGMLDRVEMHVGEIGVFIGQQRKFEVVRGKQRQRAILLDEMATDGEGQRHPVESRCAAPDLVHQHQAVGRGVVQDGCRFGHLDHEG</sequence>